<keyword evidence="1 4" id="KW-0521">NADP</keyword>
<evidence type="ECO:0000256" key="6">
    <source>
        <dbReference type="PIRSR" id="PIRSR000445-2"/>
    </source>
</evidence>
<dbReference type="PIRSF" id="PIRSF000445">
    <property type="entry name" value="4pyrrol_synth_GluRdtase"/>
    <property type="match status" value="1"/>
</dbReference>
<comment type="caution">
    <text evidence="11">The sequence shown here is derived from an EMBL/GenBank/DDBJ whole genome shotgun (WGS) entry which is preliminary data.</text>
</comment>
<dbReference type="PANTHER" id="PTHR43013">
    <property type="entry name" value="GLUTAMYL-TRNA REDUCTASE"/>
    <property type="match status" value="1"/>
</dbReference>
<dbReference type="SUPFAM" id="SSF69742">
    <property type="entry name" value="Glutamyl tRNA-reductase catalytic, N-terminal domain"/>
    <property type="match status" value="1"/>
</dbReference>
<comment type="miscellaneous">
    <text evidence="4">During catalysis, the active site Cys acts as a nucleophile attacking the alpha-carbonyl group of tRNA-bound glutamate with the formation of a thioester intermediate between enzyme and glutamate, and the concomitant release of tRNA(Glu). The thioester intermediate is finally reduced by direct hydride transfer from NADPH, to form the product GSA.</text>
</comment>
<evidence type="ECO:0000259" key="10">
    <source>
        <dbReference type="Pfam" id="PF05201"/>
    </source>
</evidence>
<gene>
    <name evidence="4 11" type="primary">hemA</name>
    <name evidence="11" type="ORF">CLVI_18710</name>
</gene>
<dbReference type="HAMAP" id="MF_00087">
    <property type="entry name" value="Glu_tRNA_reductase"/>
    <property type="match status" value="1"/>
</dbReference>
<dbReference type="InterPro" id="IPR006151">
    <property type="entry name" value="Shikm_DH/Glu-tRNA_Rdtase"/>
</dbReference>
<comment type="function">
    <text evidence="4">Catalyzes the NADPH-dependent reduction of glutamyl-tRNA(Glu) to glutamate 1-semialdehyde (GSA).</text>
</comment>
<dbReference type="GO" id="GO:0050661">
    <property type="term" value="F:NADP binding"/>
    <property type="evidence" value="ECO:0007669"/>
    <property type="project" value="InterPro"/>
</dbReference>
<sequence>MSKIVVASINFDTSDLIIREKVHFTGRKKLACYDFINENEILSETIILSTCNRSEIYGVIEDESKLQDFLKIFETIFHLVPEEIEKNIELKQGDEAVRHIFEVAGGFKSMVIGEDQILGQVKDAYFEALEAHSSSKYLNKLFLCAIAFGKKFRSCSGISNIPTSVGSIGVKLLKSKLQTLKGKKALVIGLGEMNKIIMKYLLNESMDKIYIANRTLRECESLGIEVELIAFEDRYTVMDQVDTIISCTSAPHSIIKDKEFNKNFNGKEMCILDLAMPRDVESTIAKNSGIEIIVIDDLKEISNESLKERVSLMENCSELMESQLKKYYKSQDSSYIKGRDNSLVG</sequence>
<organism evidence="11 12">
    <name type="scientific">Clostridium vincentii</name>
    <dbReference type="NCBI Taxonomy" id="52704"/>
    <lineage>
        <taxon>Bacteria</taxon>
        <taxon>Bacillati</taxon>
        <taxon>Bacillota</taxon>
        <taxon>Clostridia</taxon>
        <taxon>Eubacteriales</taxon>
        <taxon>Clostridiaceae</taxon>
        <taxon>Clostridium</taxon>
    </lineage>
</organism>
<dbReference type="OrthoDB" id="110209at2"/>
<comment type="subunit">
    <text evidence="4">Homodimer.</text>
</comment>
<feature type="domain" description="Glutamyl-tRNA reductase N-terminal" evidence="10">
    <location>
        <begin position="8"/>
        <end position="154"/>
    </location>
</feature>
<dbReference type="InterPro" id="IPR000343">
    <property type="entry name" value="4pyrrol_synth_GluRdtase"/>
</dbReference>
<dbReference type="EMBL" id="PVXQ01000018">
    <property type="protein sequence ID" value="PRR82211.1"/>
    <property type="molecule type" value="Genomic_DNA"/>
</dbReference>
<feature type="binding site" evidence="4 6">
    <location>
        <position position="120"/>
    </location>
    <ligand>
        <name>substrate</name>
    </ligand>
</feature>
<dbReference type="AlphaFoldDB" id="A0A2T0BE83"/>
<dbReference type="Gene3D" id="3.30.460.30">
    <property type="entry name" value="Glutamyl-tRNA reductase, N-terminal domain"/>
    <property type="match status" value="1"/>
</dbReference>
<evidence type="ECO:0000256" key="7">
    <source>
        <dbReference type="PIRSR" id="PIRSR000445-3"/>
    </source>
</evidence>
<feature type="binding site" evidence="4 7">
    <location>
        <begin position="189"/>
        <end position="194"/>
    </location>
    <ligand>
        <name>NADP(+)</name>
        <dbReference type="ChEBI" id="CHEBI:58349"/>
    </ligand>
</feature>
<comment type="pathway">
    <text evidence="4">Porphyrin-containing compound metabolism; protoporphyrin-IX biosynthesis; 5-aminolevulinate from L-glutamyl-tRNA(Glu): step 1/2.</text>
</comment>
<feature type="binding site" evidence="4 6">
    <location>
        <position position="109"/>
    </location>
    <ligand>
        <name>substrate</name>
    </ligand>
</feature>
<dbReference type="RefSeq" id="WP_106059847.1">
    <property type="nucleotide sequence ID" value="NZ_PVXQ01000018.1"/>
</dbReference>
<dbReference type="FunFam" id="3.30.460.30:FF:000001">
    <property type="entry name" value="Glutamyl-tRNA reductase"/>
    <property type="match status" value="1"/>
</dbReference>
<evidence type="ECO:0000256" key="3">
    <source>
        <dbReference type="ARBA" id="ARBA00023244"/>
    </source>
</evidence>
<dbReference type="Gene3D" id="3.40.50.720">
    <property type="entry name" value="NAD(P)-binding Rossmann-like Domain"/>
    <property type="match status" value="1"/>
</dbReference>
<dbReference type="CDD" id="cd05213">
    <property type="entry name" value="NAD_bind_Glutamyl_tRNA_reduct"/>
    <property type="match status" value="1"/>
</dbReference>
<dbReference type="InterPro" id="IPR015895">
    <property type="entry name" value="4pyrrol_synth_GluRdtase_N"/>
</dbReference>
<dbReference type="NCBIfam" id="TIGR01035">
    <property type="entry name" value="hemA"/>
    <property type="match status" value="1"/>
</dbReference>
<evidence type="ECO:0000256" key="5">
    <source>
        <dbReference type="PIRSR" id="PIRSR000445-1"/>
    </source>
</evidence>
<dbReference type="Pfam" id="PF01488">
    <property type="entry name" value="Shikimate_DH"/>
    <property type="match status" value="1"/>
</dbReference>
<dbReference type="UniPathway" id="UPA00251">
    <property type="reaction ID" value="UER00316"/>
</dbReference>
<dbReference type="InterPro" id="IPR036291">
    <property type="entry name" value="NAD(P)-bd_dom_sf"/>
</dbReference>
<comment type="similarity">
    <text evidence="4">Belongs to the glutamyl-tRNA reductase family.</text>
</comment>
<evidence type="ECO:0000313" key="11">
    <source>
        <dbReference type="EMBL" id="PRR82211.1"/>
    </source>
</evidence>
<evidence type="ECO:0000256" key="2">
    <source>
        <dbReference type="ARBA" id="ARBA00023002"/>
    </source>
</evidence>
<dbReference type="PANTHER" id="PTHR43013:SF1">
    <property type="entry name" value="GLUTAMYL-TRNA REDUCTASE"/>
    <property type="match status" value="1"/>
</dbReference>
<keyword evidence="3 4" id="KW-0627">Porphyrin biosynthesis</keyword>
<comment type="domain">
    <text evidence="4">Possesses an unusual extended V-shaped dimeric structure with each monomer consisting of three distinct domains arranged along a curved 'spinal' alpha-helix. The N-terminal catalytic domain specifically recognizes the glutamate moiety of the substrate. The second domain is the NADPH-binding domain, and the third C-terminal domain is responsible for dimerization.</text>
</comment>
<dbReference type="InterPro" id="IPR036343">
    <property type="entry name" value="GluRdtase_N_sf"/>
</dbReference>
<dbReference type="SUPFAM" id="SSF51735">
    <property type="entry name" value="NAD(P)-binding Rossmann-fold domains"/>
    <property type="match status" value="1"/>
</dbReference>
<feature type="active site" description="Nucleophile" evidence="4 5">
    <location>
        <position position="51"/>
    </location>
</feature>
<evidence type="ECO:0000313" key="12">
    <source>
        <dbReference type="Proteomes" id="UP000239471"/>
    </source>
</evidence>
<feature type="binding site" evidence="4 6">
    <location>
        <begin position="114"/>
        <end position="116"/>
    </location>
    <ligand>
        <name>substrate</name>
    </ligand>
</feature>
<dbReference type="EC" id="1.2.1.70" evidence="4"/>
<proteinExistence type="inferred from homology"/>
<feature type="site" description="Important for activity" evidence="4 8">
    <location>
        <position position="99"/>
    </location>
</feature>
<evidence type="ECO:0000256" key="8">
    <source>
        <dbReference type="PIRSR" id="PIRSR000445-4"/>
    </source>
</evidence>
<evidence type="ECO:0000259" key="9">
    <source>
        <dbReference type="Pfam" id="PF01488"/>
    </source>
</evidence>
<dbReference type="Proteomes" id="UP000239471">
    <property type="component" value="Unassembled WGS sequence"/>
</dbReference>
<dbReference type="Pfam" id="PF05201">
    <property type="entry name" value="GlutR_N"/>
    <property type="match status" value="1"/>
</dbReference>
<keyword evidence="2 4" id="KW-0560">Oxidoreductase</keyword>
<feature type="domain" description="Quinate/shikimate 5-dehydrogenase/glutamyl-tRNA reductase" evidence="9">
    <location>
        <begin position="172"/>
        <end position="301"/>
    </location>
</feature>
<evidence type="ECO:0000256" key="1">
    <source>
        <dbReference type="ARBA" id="ARBA00022857"/>
    </source>
</evidence>
<keyword evidence="12" id="KW-1185">Reference proteome</keyword>
<dbReference type="GO" id="GO:0019353">
    <property type="term" value="P:protoporphyrinogen IX biosynthetic process from glutamate"/>
    <property type="evidence" value="ECO:0007669"/>
    <property type="project" value="TreeGrafter"/>
</dbReference>
<name>A0A2T0BE83_9CLOT</name>
<comment type="catalytic activity">
    <reaction evidence="4">
        <text>(S)-4-amino-5-oxopentanoate + tRNA(Glu) + NADP(+) = L-glutamyl-tRNA(Glu) + NADPH + H(+)</text>
        <dbReference type="Rhea" id="RHEA:12344"/>
        <dbReference type="Rhea" id="RHEA-COMP:9663"/>
        <dbReference type="Rhea" id="RHEA-COMP:9680"/>
        <dbReference type="ChEBI" id="CHEBI:15378"/>
        <dbReference type="ChEBI" id="CHEBI:57501"/>
        <dbReference type="ChEBI" id="CHEBI:57783"/>
        <dbReference type="ChEBI" id="CHEBI:58349"/>
        <dbReference type="ChEBI" id="CHEBI:78442"/>
        <dbReference type="ChEBI" id="CHEBI:78520"/>
        <dbReference type="EC" id="1.2.1.70"/>
    </reaction>
</comment>
<protein>
    <recommendedName>
        <fullName evidence="4">Glutamyl-tRNA reductase</fullName>
        <shortName evidence="4">GluTR</shortName>
        <ecNumber evidence="4">1.2.1.70</ecNumber>
    </recommendedName>
</protein>
<accession>A0A2T0BE83</accession>
<dbReference type="GO" id="GO:0008883">
    <property type="term" value="F:glutamyl-tRNA reductase activity"/>
    <property type="evidence" value="ECO:0007669"/>
    <property type="project" value="UniProtKB-UniRule"/>
</dbReference>
<evidence type="ECO:0000256" key="4">
    <source>
        <dbReference type="HAMAP-Rule" id="MF_00087"/>
    </source>
</evidence>
<reference evidence="11 12" key="1">
    <citation type="submission" date="2018-03" db="EMBL/GenBank/DDBJ databases">
        <title>Genome sequence of Clostridium vincentii DSM 10228.</title>
        <authorList>
            <person name="Poehlein A."/>
            <person name="Daniel R."/>
        </authorList>
    </citation>
    <scope>NUCLEOTIDE SEQUENCE [LARGE SCALE GENOMIC DNA]</scope>
    <source>
        <strain evidence="11 12">DSM 10228</strain>
    </source>
</reference>
<feature type="binding site" evidence="4 6">
    <location>
        <begin position="50"/>
        <end position="53"/>
    </location>
    <ligand>
        <name>substrate</name>
    </ligand>
</feature>